<evidence type="ECO:0000313" key="1">
    <source>
        <dbReference type="EMBL" id="TGJ85494.1"/>
    </source>
</evidence>
<dbReference type="EMBL" id="SKBN01000044">
    <property type="protein sequence ID" value="TGJ85494.1"/>
    <property type="molecule type" value="Genomic_DNA"/>
</dbReference>
<name>A0A4Z0YNK1_9PEZI</name>
<dbReference type="OrthoDB" id="4752343at2759"/>
<dbReference type="AlphaFoldDB" id="A0A4Z0YNK1"/>
<dbReference type="Proteomes" id="UP000297716">
    <property type="component" value="Unassembled WGS sequence"/>
</dbReference>
<keyword evidence="2" id="KW-1185">Reference proteome</keyword>
<protein>
    <submittedName>
        <fullName evidence="1">Uncharacterized protein</fullName>
    </submittedName>
</protein>
<accession>A0A4Z0YNK1</accession>
<sequence length="210" mass="23842">MELLKELTTSEFDALREEIVEGIWLVEFKNGDDLAVTARGWALAIVTRGEVFFITPKIVHPTGPVETDFNTTKDHGGINTGFEKMVAVTAAGHGRRLLDMWYDVTVNFLFITLVNSGITEFKAINGRGLRYWICGILFLLAENTMEPTAVEYLRLKAIRLMRRCFNGGDTMEFMPIEKGKYKTRNLDFEASAALNSCDWEMAQLRNREGF</sequence>
<reference evidence="1 2" key="1">
    <citation type="submission" date="2019-03" db="EMBL/GenBank/DDBJ databases">
        <title>Draft genome sequence of Xylaria hypoxylon DSM 108379, a ubiquitous saprotrophic-parasitic fungi on hardwood.</title>
        <authorList>
            <person name="Buettner E."/>
            <person name="Leonhardt S."/>
            <person name="Gebauer A.M."/>
            <person name="Liers C."/>
            <person name="Hofrichter M."/>
            <person name="Kellner H."/>
        </authorList>
    </citation>
    <scope>NUCLEOTIDE SEQUENCE [LARGE SCALE GENOMIC DNA]</scope>
    <source>
        <strain evidence="1 2">DSM 108379</strain>
    </source>
</reference>
<evidence type="ECO:0000313" key="2">
    <source>
        <dbReference type="Proteomes" id="UP000297716"/>
    </source>
</evidence>
<gene>
    <name evidence="1" type="ORF">E0Z10_g3250</name>
</gene>
<comment type="caution">
    <text evidence="1">The sequence shown here is derived from an EMBL/GenBank/DDBJ whole genome shotgun (WGS) entry which is preliminary data.</text>
</comment>
<proteinExistence type="predicted"/>
<organism evidence="1 2">
    <name type="scientific">Xylaria hypoxylon</name>
    <dbReference type="NCBI Taxonomy" id="37992"/>
    <lineage>
        <taxon>Eukaryota</taxon>
        <taxon>Fungi</taxon>
        <taxon>Dikarya</taxon>
        <taxon>Ascomycota</taxon>
        <taxon>Pezizomycotina</taxon>
        <taxon>Sordariomycetes</taxon>
        <taxon>Xylariomycetidae</taxon>
        <taxon>Xylariales</taxon>
        <taxon>Xylariaceae</taxon>
        <taxon>Xylaria</taxon>
    </lineage>
</organism>